<evidence type="ECO:0000256" key="2">
    <source>
        <dbReference type="ARBA" id="ARBA00010708"/>
    </source>
</evidence>
<dbReference type="GO" id="GO:0003677">
    <property type="term" value="F:DNA binding"/>
    <property type="evidence" value="ECO:0007669"/>
    <property type="project" value="UniProtKB-KW"/>
</dbReference>
<evidence type="ECO:0000256" key="8">
    <source>
        <dbReference type="ARBA" id="ARBA00023235"/>
    </source>
</evidence>
<evidence type="ECO:0000256" key="7">
    <source>
        <dbReference type="ARBA" id="ARBA00023125"/>
    </source>
</evidence>
<evidence type="ECO:0000256" key="3">
    <source>
        <dbReference type="ARBA" id="ARBA00012895"/>
    </source>
</evidence>
<reference evidence="9 10" key="1">
    <citation type="submission" date="2020-08" db="EMBL/GenBank/DDBJ databases">
        <title>Genome sequence of Phycicoccus endophyticus JCM 31784T.</title>
        <authorList>
            <person name="Hyun D.-W."/>
            <person name="Bae J.-W."/>
        </authorList>
    </citation>
    <scope>NUCLEOTIDE SEQUENCE [LARGE SCALE GENOMIC DNA]</scope>
    <source>
        <strain evidence="9 10">JCM 31784</strain>
    </source>
</reference>
<evidence type="ECO:0000256" key="1">
    <source>
        <dbReference type="ARBA" id="ARBA00000185"/>
    </source>
</evidence>
<dbReference type="PANTHER" id="PTHR45866">
    <property type="entry name" value="DNA GYRASE/TOPOISOMERASE SUBUNIT B"/>
    <property type="match status" value="1"/>
</dbReference>
<evidence type="ECO:0000313" key="9">
    <source>
        <dbReference type="EMBL" id="QNN51106.1"/>
    </source>
</evidence>
<dbReference type="AlphaFoldDB" id="A0A7G9R681"/>
<keyword evidence="5 9" id="KW-0067">ATP-binding</keyword>
<evidence type="ECO:0000256" key="6">
    <source>
        <dbReference type="ARBA" id="ARBA00023029"/>
    </source>
</evidence>
<accession>A0A7G9R681</accession>
<dbReference type="Gene3D" id="3.30.565.10">
    <property type="entry name" value="Histidine kinase-like ATPase, C-terminal domain"/>
    <property type="match status" value="1"/>
</dbReference>
<dbReference type="InterPro" id="IPR036890">
    <property type="entry name" value="HATPase_C_sf"/>
</dbReference>
<dbReference type="Proteomes" id="UP000515976">
    <property type="component" value="Chromosome"/>
</dbReference>
<dbReference type="GO" id="GO:0005524">
    <property type="term" value="F:ATP binding"/>
    <property type="evidence" value="ECO:0007669"/>
    <property type="project" value="UniProtKB-KW"/>
</dbReference>
<dbReference type="GO" id="GO:0003918">
    <property type="term" value="F:DNA topoisomerase type II (double strand cut, ATP-hydrolyzing) activity"/>
    <property type="evidence" value="ECO:0007669"/>
    <property type="project" value="UniProtKB-EC"/>
</dbReference>
<comment type="similarity">
    <text evidence="2">Belongs to the type II topoisomerase GyrB family.</text>
</comment>
<keyword evidence="4" id="KW-0547">Nucleotide-binding</keyword>
<dbReference type="PANTHER" id="PTHR45866:SF1">
    <property type="entry name" value="DNA GYRASE SUBUNIT B, MITOCHONDRIAL"/>
    <property type="match status" value="1"/>
</dbReference>
<gene>
    <name evidence="9" type="ORF">H9L10_14170</name>
</gene>
<dbReference type="EMBL" id="CP060712">
    <property type="protein sequence ID" value="QNN51106.1"/>
    <property type="molecule type" value="Genomic_DNA"/>
</dbReference>
<sequence>MVTTHDWSDDLDTHHLALVRENAAVYGAGGLRHMILEVLAYANDEAEARCSVGLAVVSMTDDGTVTIADDGRGTDTRLDQHGKAVRKPVMATRDIRFFDVADGPTLPDGLPRRGMSTVAALSSVLVHENRRSNGTWTQTYRYGIPDAALHALPRAPRTGTVVTFRPDARIGGPTRLMSGDARAFPWLRLEMRDRG</sequence>
<dbReference type="KEGG" id="pei:H9L10_14170"/>
<dbReference type="SUPFAM" id="SSF55874">
    <property type="entry name" value="ATPase domain of HSP90 chaperone/DNA topoisomerase II/histidine kinase"/>
    <property type="match status" value="1"/>
</dbReference>
<evidence type="ECO:0000256" key="5">
    <source>
        <dbReference type="ARBA" id="ARBA00022840"/>
    </source>
</evidence>
<comment type="catalytic activity">
    <reaction evidence="1">
        <text>ATP-dependent breakage, passage and rejoining of double-stranded DNA.</text>
        <dbReference type="EC" id="5.6.2.2"/>
    </reaction>
</comment>
<keyword evidence="7" id="KW-0238">DNA-binding</keyword>
<evidence type="ECO:0000256" key="4">
    <source>
        <dbReference type="ARBA" id="ARBA00022741"/>
    </source>
</evidence>
<evidence type="ECO:0000313" key="10">
    <source>
        <dbReference type="Proteomes" id="UP000515976"/>
    </source>
</evidence>
<organism evidence="9 10">
    <name type="scientific">Phycicoccus endophyticus</name>
    <dbReference type="NCBI Taxonomy" id="1690220"/>
    <lineage>
        <taxon>Bacteria</taxon>
        <taxon>Bacillati</taxon>
        <taxon>Actinomycetota</taxon>
        <taxon>Actinomycetes</taxon>
        <taxon>Micrococcales</taxon>
        <taxon>Intrasporangiaceae</taxon>
        <taxon>Phycicoccus</taxon>
    </lineage>
</organism>
<keyword evidence="10" id="KW-1185">Reference proteome</keyword>
<name>A0A7G9R681_9MICO</name>
<protein>
    <recommendedName>
        <fullName evidence="3">DNA topoisomerase (ATP-hydrolyzing)</fullName>
        <ecNumber evidence="3">5.6.2.2</ecNumber>
    </recommendedName>
</protein>
<dbReference type="EC" id="5.6.2.2" evidence="3"/>
<keyword evidence="8" id="KW-0413">Isomerase</keyword>
<proteinExistence type="inferred from homology"/>
<keyword evidence="6" id="KW-0799">Topoisomerase</keyword>